<organism evidence="3 4">
    <name type="scientific">Nocardioides panacisoli</name>
    <dbReference type="NCBI Taxonomy" id="627624"/>
    <lineage>
        <taxon>Bacteria</taxon>
        <taxon>Bacillati</taxon>
        <taxon>Actinomycetota</taxon>
        <taxon>Actinomycetes</taxon>
        <taxon>Propionibacteriales</taxon>
        <taxon>Nocardioidaceae</taxon>
        <taxon>Nocardioides</taxon>
    </lineage>
</organism>
<dbReference type="Proteomes" id="UP001501821">
    <property type="component" value="Unassembled WGS sequence"/>
</dbReference>
<feature type="domain" description="GXWXG" evidence="1">
    <location>
        <begin position="23"/>
        <end position="81"/>
    </location>
</feature>
<dbReference type="RefSeq" id="WP_344774073.1">
    <property type="nucleotide sequence ID" value="NZ_BAABAH010000004.1"/>
</dbReference>
<keyword evidence="4" id="KW-1185">Reference proteome</keyword>
<sequence length="180" mass="20013">MTTAVGDRLAALEPACSLDEALALYDELPGLAPAEIRGTWRGRELRTGHPMDGLLEATGWYGKRFDDDDAVHPLLFSTSSGDVVSVDPRKVPMGIAGRVPPTLVARSRFAVDLLRPALRTKKPRARLREVRHRGVVTAAMVYDHLPIIDVFRRVDEDTLLGLMDLRAYPQPYLFVLARDL</sequence>
<name>A0ABP7IBL1_9ACTN</name>
<feature type="domain" description="DUF4334" evidence="2">
    <location>
        <begin position="123"/>
        <end position="178"/>
    </location>
</feature>
<accession>A0ABP7IBL1</accession>
<dbReference type="InterPro" id="IPR025951">
    <property type="entry name" value="GXWXG_dom"/>
</dbReference>
<gene>
    <name evidence="3" type="ORF">GCM10022242_15790</name>
</gene>
<dbReference type="InterPro" id="IPR025568">
    <property type="entry name" value="DUF4334"/>
</dbReference>
<proteinExistence type="predicted"/>
<comment type="caution">
    <text evidence="3">The sequence shown here is derived from an EMBL/GenBank/DDBJ whole genome shotgun (WGS) entry which is preliminary data.</text>
</comment>
<protein>
    <submittedName>
        <fullName evidence="3">DUF4334 domain-containing protein</fullName>
    </submittedName>
</protein>
<evidence type="ECO:0000313" key="4">
    <source>
        <dbReference type="Proteomes" id="UP001501821"/>
    </source>
</evidence>
<dbReference type="Gene3D" id="2.40.128.580">
    <property type="entry name" value="GXWXG domain"/>
    <property type="match status" value="1"/>
</dbReference>
<reference evidence="4" key="1">
    <citation type="journal article" date="2019" name="Int. J. Syst. Evol. Microbiol.">
        <title>The Global Catalogue of Microorganisms (GCM) 10K type strain sequencing project: providing services to taxonomists for standard genome sequencing and annotation.</title>
        <authorList>
            <consortium name="The Broad Institute Genomics Platform"/>
            <consortium name="The Broad Institute Genome Sequencing Center for Infectious Disease"/>
            <person name="Wu L."/>
            <person name="Ma J."/>
        </authorList>
    </citation>
    <scope>NUCLEOTIDE SEQUENCE [LARGE SCALE GENOMIC DNA]</scope>
    <source>
        <strain evidence="4">JCM 16953</strain>
    </source>
</reference>
<evidence type="ECO:0000313" key="3">
    <source>
        <dbReference type="EMBL" id="GAA3814462.1"/>
    </source>
</evidence>
<evidence type="ECO:0000259" key="2">
    <source>
        <dbReference type="Pfam" id="PF14232"/>
    </source>
</evidence>
<dbReference type="Pfam" id="PF14231">
    <property type="entry name" value="GXWXG"/>
    <property type="match status" value="1"/>
</dbReference>
<evidence type="ECO:0000259" key="1">
    <source>
        <dbReference type="Pfam" id="PF14231"/>
    </source>
</evidence>
<dbReference type="EMBL" id="BAABAH010000004">
    <property type="protein sequence ID" value="GAA3814462.1"/>
    <property type="molecule type" value="Genomic_DNA"/>
</dbReference>
<dbReference type="Pfam" id="PF14232">
    <property type="entry name" value="DUF4334"/>
    <property type="match status" value="1"/>
</dbReference>